<gene>
    <name evidence="6" type="ORF">ACFONJ_09205</name>
</gene>
<organism evidence="6 7">
    <name type="scientific">Chryseobacterium tructae</name>
    <dbReference type="NCBI Taxonomy" id="1037380"/>
    <lineage>
        <taxon>Bacteria</taxon>
        <taxon>Pseudomonadati</taxon>
        <taxon>Bacteroidota</taxon>
        <taxon>Flavobacteriia</taxon>
        <taxon>Flavobacteriales</taxon>
        <taxon>Weeksellaceae</taxon>
        <taxon>Chryseobacterium group</taxon>
        <taxon>Chryseobacterium</taxon>
    </lineage>
</organism>
<keyword evidence="4" id="KW-1133">Transmembrane helix</keyword>
<name>A0ABV7XTH3_9FLAO</name>
<evidence type="ECO:0000256" key="4">
    <source>
        <dbReference type="SAM" id="Phobius"/>
    </source>
</evidence>
<dbReference type="SUPFAM" id="SSF46689">
    <property type="entry name" value="Homeodomain-like"/>
    <property type="match status" value="1"/>
</dbReference>
<dbReference type="EMBL" id="JBHRYO010000002">
    <property type="protein sequence ID" value="MFC3756140.1"/>
    <property type="molecule type" value="Genomic_DNA"/>
</dbReference>
<dbReference type="Proteomes" id="UP001595735">
    <property type="component" value="Unassembled WGS sequence"/>
</dbReference>
<keyword evidence="4" id="KW-0812">Transmembrane</keyword>
<evidence type="ECO:0000256" key="2">
    <source>
        <dbReference type="ARBA" id="ARBA00023125"/>
    </source>
</evidence>
<proteinExistence type="predicted"/>
<dbReference type="SMART" id="SM00342">
    <property type="entry name" value="HTH_ARAC"/>
    <property type="match status" value="1"/>
</dbReference>
<keyword evidence="1" id="KW-0805">Transcription regulation</keyword>
<dbReference type="PANTHER" id="PTHR43280">
    <property type="entry name" value="ARAC-FAMILY TRANSCRIPTIONAL REGULATOR"/>
    <property type="match status" value="1"/>
</dbReference>
<keyword evidence="7" id="KW-1185">Reference proteome</keyword>
<keyword evidence="4" id="KW-0472">Membrane</keyword>
<dbReference type="Pfam" id="PF12833">
    <property type="entry name" value="HTH_18"/>
    <property type="match status" value="1"/>
</dbReference>
<evidence type="ECO:0000256" key="1">
    <source>
        <dbReference type="ARBA" id="ARBA00023015"/>
    </source>
</evidence>
<feature type="domain" description="HTH araC/xylS-type" evidence="5">
    <location>
        <begin position="431"/>
        <end position="539"/>
    </location>
</feature>
<dbReference type="PANTHER" id="PTHR43280:SF2">
    <property type="entry name" value="HTH-TYPE TRANSCRIPTIONAL REGULATOR EXSA"/>
    <property type="match status" value="1"/>
</dbReference>
<evidence type="ECO:0000313" key="7">
    <source>
        <dbReference type="Proteomes" id="UP001595735"/>
    </source>
</evidence>
<protein>
    <submittedName>
        <fullName evidence="6">Helix-turn-helix domain-containing protein</fullName>
    </submittedName>
</protein>
<evidence type="ECO:0000313" key="6">
    <source>
        <dbReference type="EMBL" id="MFC3756140.1"/>
    </source>
</evidence>
<dbReference type="InterPro" id="IPR018060">
    <property type="entry name" value="HTH_AraC"/>
</dbReference>
<keyword evidence="2" id="KW-0238">DNA-binding</keyword>
<keyword evidence="3" id="KW-0804">Transcription</keyword>
<feature type="transmembrane region" description="Helical" evidence="4">
    <location>
        <begin position="359"/>
        <end position="379"/>
    </location>
</feature>
<accession>A0ABV7XTH3</accession>
<evidence type="ECO:0000259" key="5">
    <source>
        <dbReference type="PROSITE" id="PS01124"/>
    </source>
</evidence>
<dbReference type="InterPro" id="IPR009057">
    <property type="entry name" value="Homeodomain-like_sf"/>
</dbReference>
<dbReference type="PROSITE" id="PS01124">
    <property type="entry name" value="HTH_ARAC_FAMILY_2"/>
    <property type="match status" value="1"/>
</dbReference>
<reference evidence="7" key="1">
    <citation type="journal article" date="2019" name="Int. J. Syst. Evol. Microbiol.">
        <title>The Global Catalogue of Microorganisms (GCM) 10K type strain sequencing project: providing services to taxonomists for standard genome sequencing and annotation.</title>
        <authorList>
            <consortium name="The Broad Institute Genomics Platform"/>
            <consortium name="The Broad Institute Genome Sequencing Center for Infectious Disease"/>
            <person name="Wu L."/>
            <person name="Ma J."/>
        </authorList>
    </citation>
    <scope>NUCLEOTIDE SEQUENCE [LARGE SCALE GENOMIC DNA]</scope>
    <source>
        <strain evidence="7">CECT 7798</strain>
    </source>
</reference>
<evidence type="ECO:0000256" key="3">
    <source>
        <dbReference type="ARBA" id="ARBA00023163"/>
    </source>
</evidence>
<dbReference type="RefSeq" id="WP_378169934.1">
    <property type="nucleotide sequence ID" value="NZ_JBHRYO010000002.1"/>
</dbReference>
<sequence>MKTDFRRIIRKNIKSTLLFSKIYKNSRLILLLTFVVYSIIIKGQSGPDFNIIADKAFQKLYQNSDDCISYTQGILVSDQDIEHKIILQNIISQAFAMKGDYMQSVNSFSQKEDQDQNLSYFMQIFGDYNLADQYQNLGLYNQSKKIIVHLLSDQKLLKSNDPKLRITTAKLYQLQALNLGINRDYPNALKNLDKSDQYIDPYNEENKIIKTENRIFRSSYLMKQNKLAEYRKLIESIISDLEKQQNQPFLLGLAYENLSRYYFLIQDYKTSVQKLELGLALIENLPFNNLKIKFYESLSRTYFALHDDSKYHQYNKYYNDLKIKTNSSTREGIRYIVKLVETNQNKNIEFQKQTYLQSFWISTLILALIVIGSLIYFLIINNKNKDLKKQFAFFEKQNSRQQQAVPSASALAKKISDGEKSSHKISKEKEEEILQKLEQFEQSDRYLNKSMSLSMLSSQLEVNPKYLSEVINNNKEKNFNGYINKLRINHMAQLLKSDSTFLNYKVSYLAEYSGFSSHSAFTTVFKSVTGMSPNIYIQEISKSKMS</sequence>
<dbReference type="Gene3D" id="1.10.10.60">
    <property type="entry name" value="Homeodomain-like"/>
    <property type="match status" value="2"/>
</dbReference>
<comment type="caution">
    <text evidence="6">The sequence shown here is derived from an EMBL/GenBank/DDBJ whole genome shotgun (WGS) entry which is preliminary data.</text>
</comment>